<dbReference type="GO" id="GO:0009102">
    <property type="term" value="P:biotin biosynthetic process"/>
    <property type="evidence" value="ECO:0007669"/>
    <property type="project" value="UniProtKB-UniRule"/>
</dbReference>
<evidence type="ECO:0000256" key="8">
    <source>
        <dbReference type="ARBA" id="ARBA00047386"/>
    </source>
</evidence>
<feature type="binding site" evidence="9">
    <location>
        <position position="44"/>
    </location>
    <ligand>
        <name>Mg(2+)</name>
        <dbReference type="ChEBI" id="CHEBI:18420"/>
    </ligand>
</feature>
<feature type="binding site" evidence="9">
    <location>
        <position position="193"/>
    </location>
    <ligand>
        <name>ATP</name>
        <dbReference type="ChEBI" id="CHEBI:30616"/>
    </ligand>
</feature>
<organism evidence="10 11">
    <name type="scientific">Leptospira hartskeerlii</name>
    <dbReference type="NCBI Taxonomy" id="2023177"/>
    <lineage>
        <taxon>Bacteria</taxon>
        <taxon>Pseudomonadati</taxon>
        <taxon>Spirochaetota</taxon>
        <taxon>Spirochaetia</taxon>
        <taxon>Leptospirales</taxon>
        <taxon>Leptospiraceae</taxon>
        <taxon>Leptospira</taxon>
    </lineage>
</organism>
<dbReference type="RefSeq" id="WP_100705962.1">
    <property type="nucleotide sequence ID" value="NZ_NPDL01000003.1"/>
</dbReference>
<keyword evidence="6 9" id="KW-0067">ATP-binding</keyword>
<keyword evidence="2 9" id="KW-0436">Ligase</keyword>
<evidence type="ECO:0000256" key="4">
    <source>
        <dbReference type="ARBA" id="ARBA00022741"/>
    </source>
</evidence>
<dbReference type="NCBIfam" id="TIGR00347">
    <property type="entry name" value="bioD"/>
    <property type="match status" value="1"/>
</dbReference>
<dbReference type="Pfam" id="PF13500">
    <property type="entry name" value="AAA_26"/>
    <property type="match status" value="1"/>
</dbReference>
<keyword evidence="4 9" id="KW-0547">Nucleotide-binding</keyword>
<dbReference type="GO" id="GO:0004141">
    <property type="term" value="F:dethiobiotin synthase activity"/>
    <property type="evidence" value="ECO:0007669"/>
    <property type="project" value="UniProtKB-UniRule"/>
</dbReference>
<dbReference type="Proteomes" id="UP000232196">
    <property type="component" value="Unassembled WGS sequence"/>
</dbReference>
<evidence type="ECO:0000256" key="7">
    <source>
        <dbReference type="ARBA" id="ARBA00022842"/>
    </source>
</evidence>
<dbReference type="AlphaFoldDB" id="A0A2M9XER6"/>
<comment type="catalytic activity">
    <reaction evidence="8">
        <text>(7R,8S)-8-amino-7-(carboxyamino)nonanoate + ATP = (4R,5S)-dethiobiotin + ADP + phosphate + H(+)</text>
        <dbReference type="Rhea" id="RHEA:63684"/>
        <dbReference type="ChEBI" id="CHEBI:15378"/>
        <dbReference type="ChEBI" id="CHEBI:30616"/>
        <dbReference type="ChEBI" id="CHEBI:43474"/>
        <dbReference type="ChEBI" id="CHEBI:149470"/>
        <dbReference type="ChEBI" id="CHEBI:149473"/>
        <dbReference type="ChEBI" id="CHEBI:456216"/>
    </reaction>
</comment>
<sequence length="221" mass="24885">MSIFVTGTGTDIGKTFFCSLMMAKYAEELGLKYLKPIQTGADSDRVKIMNLTGLNESYFLKNYYTFELPASPHLASEMENTTVDTDELSRHLFSIKDAKILVEGAGGLYVPLNRYYFTVDLVEQAKIPLVLVASTELGTINHTLLSIEALRKREIKVLGVYFIGPENPLRSDNIRTIIEAAEIGLLGTFLLPERKLSRKEFLDKVVKEFDPDRILPDLLFP</sequence>
<keyword evidence="5 9" id="KW-0093">Biotin biosynthesis</keyword>
<comment type="subcellular location">
    <subcellularLocation>
        <location evidence="9">Cytoplasm</location>
    </subcellularLocation>
</comment>
<comment type="caution">
    <text evidence="10">The sequence shown here is derived from an EMBL/GenBank/DDBJ whole genome shotgun (WGS) entry which is preliminary data.</text>
</comment>
<dbReference type="CDD" id="cd03109">
    <property type="entry name" value="DTBS"/>
    <property type="match status" value="1"/>
</dbReference>
<evidence type="ECO:0000256" key="3">
    <source>
        <dbReference type="ARBA" id="ARBA00022723"/>
    </source>
</evidence>
<comment type="caution">
    <text evidence="9">Lacks conserved residue(s) required for the propagation of feature annotation.</text>
</comment>
<evidence type="ECO:0000256" key="5">
    <source>
        <dbReference type="ARBA" id="ARBA00022756"/>
    </source>
</evidence>
<name>A0A2M9XER6_9LEPT</name>
<reference evidence="10 11" key="1">
    <citation type="submission" date="2017-07" db="EMBL/GenBank/DDBJ databases">
        <title>Leptospira spp. isolated from tropical soils.</title>
        <authorList>
            <person name="Thibeaux R."/>
            <person name="Iraola G."/>
            <person name="Ferres I."/>
            <person name="Bierque E."/>
            <person name="Girault D."/>
            <person name="Soupe-Gilbert M.-E."/>
            <person name="Picardeau M."/>
            <person name="Goarant C."/>
        </authorList>
    </citation>
    <scope>NUCLEOTIDE SEQUENCE [LARGE SCALE GENOMIC DNA]</scope>
    <source>
        <strain evidence="10 11">MCA1-C-A1</strain>
    </source>
</reference>
<evidence type="ECO:0000313" key="10">
    <source>
        <dbReference type="EMBL" id="PJZ26170.1"/>
    </source>
</evidence>
<dbReference type="EC" id="6.3.3.3" evidence="9"/>
<protein>
    <recommendedName>
        <fullName evidence="9">ATP-dependent dethiobiotin synthetase BioD</fullName>
        <ecNumber evidence="9">6.3.3.3</ecNumber>
    </recommendedName>
    <alternativeName>
        <fullName evidence="9">DTB synthetase</fullName>
        <shortName evidence="9">DTBS</shortName>
    </alternativeName>
    <alternativeName>
        <fullName evidence="9">Dethiobiotin synthase</fullName>
    </alternativeName>
</protein>
<evidence type="ECO:0000256" key="1">
    <source>
        <dbReference type="ARBA" id="ARBA00022490"/>
    </source>
</evidence>
<keyword evidence="3 9" id="KW-0479">Metal-binding</keyword>
<feature type="binding site" evidence="9">
    <location>
        <position position="44"/>
    </location>
    <ligand>
        <name>ATP</name>
        <dbReference type="ChEBI" id="CHEBI:30616"/>
    </ligand>
</feature>
<comment type="similarity">
    <text evidence="9">Belongs to the dethiobiotin synthetase family.</text>
</comment>
<comment type="catalytic activity">
    <reaction evidence="9">
        <text>(7R,8S)-7,8-diammoniononanoate + CO2 + ATP = (4R,5S)-dethiobiotin + ADP + phosphate + 3 H(+)</text>
        <dbReference type="Rhea" id="RHEA:15805"/>
        <dbReference type="ChEBI" id="CHEBI:15378"/>
        <dbReference type="ChEBI" id="CHEBI:16526"/>
        <dbReference type="ChEBI" id="CHEBI:30616"/>
        <dbReference type="ChEBI" id="CHEBI:43474"/>
        <dbReference type="ChEBI" id="CHEBI:149469"/>
        <dbReference type="ChEBI" id="CHEBI:149473"/>
        <dbReference type="ChEBI" id="CHEBI:456216"/>
        <dbReference type="EC" id="6.3.3.3"/>
    </reaction>
</comment>
<proteinExistence type="inferred from homology"/>
<feature type="binding site" evidence="9">
    <location>
        <begin position="103"/>
        <end position="106"/>
    </location>
    <ligand>
        <name>ATP</name>
        <dbReference type="ChEBI" id="CHEBI:30616"/>
    </ligand>
</feature>
<comment type="cofactor">
    <cofactor evidence="9">
        <name>Mg(2+)</name>
        <dbReference type="ChEBI" id="CHEBI:18420"/>
    </cofactor>
</comment>
<comment type="subunit">
    <text evidence="9">Homodimer.</text>
</comment>
<evidence type="ECO:0000256" key="6">
    <source>
        <dbReference type="ARBA" id="ARBA00022840"/>
    </source>
</evidence>
<keyword evidence="7 9" id="KW-0460">Magnesium</keyword>
<comment type="function">
    <text evidence="9">Catalyzes a mechanistically unusual reaction, the ATP-dependent insertion of CO2 between the N7 and N8 nitrogen atoms of 7,8-diaminopelargonic acid (DAPA, also called 7,8-diammoniononanoate) to form a ureido ring.</text>
</comment>
<feature type="binding site" evidence="9">
    <location>
        <position position="39"/>
    </location>
    <ligand>
        <name>substrate</name>
    </ligand>
</feature>
<dbReference type="SUPFAM" id="SSF52540">
    <property type="entry name" value="P-loop containing nucleoside triphosphate hydrolases"/>
    <property type="match status" value="1"/>
</dbReference>
<feature type="binding site" evidence="9">
    <location>
        <position position="103"/>
    </location>
    <ligand>
        <name>Mg(2+)</name>
        <dbReference type="ChEBI" id="CHEBI:18420"/>
    </ligand>
</feature>
<dbReference type="PANTHER" id="PTHR43210:SF2">
    <property type="entry name" value="ATP-DEPENDENT DETHIOBIOTIN SYNTHETASE BIOD 2"/>
    <property type="match status" value="1"/>
</dbReference>
<dbReference type="PANTHER" id="PTHR43210">
    <property type="entry name" value="DETHIOBIOTIN SYNTHETASE"/>
    <property type="match status" value="1"/>
</dbReference>
<feature type="binding site" evidence="9">
    <location>
        <position position="15"/>
    </location>
    <ligand>
        <name>Mg(2+)</name>
        <dbReference type="ChEBI" id="CHEBI:18420"/>
    </ligand>
</feature>
<dbReference type="UniPathway" id="UPA00078">
    <property type="reaction ID" value="UER00161"/>
</dbReference>
<dbReference type="Gene3D" id="3.40.50.300">
    <property type="entry name" value="P-loop containing nucleotide triphosphate hydrolases"/>
    <property type="match status" value="1"/>
</dbReference>
<keyword evidence="11" id="KW-1185">Reference proteome</keyword>
<keyword evidence="1 9" id="KW-0963">Cytoplasm</keyword>
<evidence type="ECO:0000256" key="9">
    <source>
        <dbReference type="HAMAP-Rule" id="MF_00336"/>
    </source>
</evidence>
<dbReference type="GO" id="GO:0005829">
    <property type="term" value="C:cytosol"/>
    <property type="evidence" value="ECO:0007669"/>
    <property type="project" value="TreeGrafter"/>
</dbReference>
<accession>A0A2M9XER6</accession>
<dbReference type="GO" id="GO:0005524">
    <property type="term" value="F:ATP binding"/>
    <property type="evidence" value="ECO:0007669"/>
    <property type="project" value="UniProtKB-UniRule"/>
</dbReference>
<feature type="active site" evidence="9">
    <location>
        <position position="35"/>
    </location>
</feature>
<evidence type="ECO:0000313" key="11">
    <source>
        <dbReference type="Proteomes" id="UP000232196"/>
    </source>
</evidence>
<evidence type="ECO:0000256" key="2">
    <source>
        <dbReference type="ARBA" id="ARBA00022598"/>
    </source>
</evidence>
<dbReference type="PIRSF" id="PIRSF006755">
    <property type="entry name" value="DTB_synth"/>
    <property type="match status" value="1"/>
</dbReference>
<feature type="binding site" evidence="9">
    <location>
        <begin position="11"/>
        <end position="16"/>
    </location>
    <ligand>
        <name>ATP</name>
        <dbReference type="ChEBI" id="CHEBI:30616"/>
    </ligand>
</feature>
<dbReference type="GO" id="GO:0000287">
    <property type="term" value="F:magnesium ion binding"/>
    <property type="evidence" value="ECO:0007669"/>
    <property type="project" value="UniProtKB-UniRule"/>
</dbReference>
<dbReference type="InterPro" id="IPR027417">
    <property type="entry name" value="P-loop_NTPase"/>
</dbReference>
<dbReference type="EMBL" id="NPDN01000003">
    <property type="protein sequence ID" value="PJZ26170.1"/>
    <property type="molecule type" value="Genomic_DNA"/>
</dbReference>
<dbReference type="HAMAP" id="MF_00336">
    <property type="entry name" value="BioD"/>
    <property type="match status" value="1"/>
</dbReference>
<gene>
    <name evidence="9 10" type="primary">bioD</name>
    <name evidence="10" type="ORF">CH357_06620</name>
</gene>
<comment type="pathway">
    <text evidence="9">Cofactor biosynthesis; biotin biosynthesis; biotin from 7,8-diaminononanoate: step 1/2.</text>
</comment>
<dbReference type="InterPro" id="IPR004472">
    <property type="entry name" value="DTB_synth_BioD"/>
</dbReference>
<dbReference type="OrthoDB" id="9802097at2"/>